<reference evidence="1 2" key="1">
    <citation type="submission" date="2019-09" db="EMBL/GenBank/DDBJ databases">
        <authorList>
            <person name="Ou C."/>
        </authorList>
    </citation>
    <scope>NUCLEOTIDE SEQUENCE [LARGE SCALE GENOMIC DNA]</scope>
    <source>
        <strain evidence="1">S2</strain>
        <tissue evidence="1">Leaf</tissue>
    </source>
</reference>
<protein>
    <submittedName>
        <fullName evidence="1">Uncharacterized protein</fullName>
    </submittedName>
</protein>
<proteinExistence type="predicted"/>
<accession>A0A5N5FBI5</accession>
<evidence type="ECO:0000313" key="2">
    <source>
        <dbReference type="Proteomes" id="UP000327157"/>
    </source>
</evidence>
<gene>
    <name evidence="1" type="ORF">D8674_010706</name>
</gene>
<organism evidence="1 2">
    <name type="scientific">Pyrus ussuriensis x Pyrus communis</name>
    <dbReference type="NCBI Taxonomy" id="2448454"/>
    <lineage>
        <taxon>Eukaryota</taxon>
        <taxon>Viridiplantae</taxon>
        <taxon>Streptophyta</taxon>
        <taxon>Embryophyta</taxon>
        <taxon>Tracheophyta</taxon>
        <taxon>Spermatophyta</taxon>
        <taxon>Magnoliopsida</taxon>
        <taxon>eudicotyledons</taxon>
        <taxon>Gunneridae</taxon>
        <taxon>Pentapetalae</taxon>
        <taxon>rosids</taxon>
        <taxon>fabids</taxon>
        <taxon>Rosales</taxon>
        <taxon>Rosaceae</taxon>
        <taxon>Amygdaloideae</taxon>
        <taxon>Maleae</taxon>
        <taxon>Pyrus</taxon>
    </lineage>
</organism>
<dbReference type="Proteomes" id="UP000327157">
    <property type="component" value="Chromosome 13"/>
</dbReference>
<sequence length="74" mass="7742">MQGARHGNTIATGWCRGLSPTKAQLGSEEISDTASGCRILGHGSRCRVVGSIASQFLVMEGGTPKSGRTKEKSH</sequence>
<dbReference type="EMBL" id="SMOL01000753">
    <property type="protein sequence ID" value="KAB2600435.1"/>
    <property type="molecule type" value="Genomic_DNA"/>
</dbReference>
<evidence type="ECO:0000313" key="1">
    <source>
        <dbReference type="EMBL" id="KAB2600435.1"/>
    </source>
</evidence>
<reference evidence="1 2" key="3">
    <citation type="submission" date="2019-11" db="EMBL/GenBank/DDBJ databases">
        <title>A de novo genome assembly of a pear dwarfing rootstock.</title>
        <authorList>
            <person name="Wang F."/>
            <person name="Wang J."/>
            <person name="Li S."/>
            <person name="Zhang Y."/>
            <person name="Fang M."/>
            <person name="Ma L."/>
            <person name="Zhao Y."/>
            <person name="Jiang S."/>
        </authorList>
    </citation>
    <scope>NUCLEOTIDE SEQUENCE [LARGE SCALE GENOMIC DNA]</scope>
    <source>
        <strain evidence="1">S2</strain>
        <tissue evidence="1">Leaf</tissue>
    </source>
</reference>
<comment type="caution">
    <text evidence="1">The sequence shown here is derived from an EMBL/GenBank/DDBJ whole genome shotgun (WGS) entry which is preliminary data.</text>
</comment>
<keyword evidence="2" id="KW-1185">Reference proteome</keyword>
<dbReference type="AlphaFoldDB" id="A0A5N5FBI5"/>
<name>A0A5N5FBI5_9ROSA</name>
<reference evidence="2" key="2">
    <citation type="submission" date="2019-10" db="EMBL/GenBank/DDBJ databases">
        <title>A de novo genome assembly of a pear dwarfing rootstock.</title>
        <authorList>
            <person name="Wang F."/>
            <person name="Wang J."/>
            <person name="Li S."/>
            <person name="Zhang Y."/>
            <person name="Fang M."/>
            <person name="Ma L."/>
            <person name="Zhao Y."/>
            <person name="Jiang S."/>
        </authorList>
    </citation>
    <scope>NUCLEOTIDE SEQUENCE [LARGE SCALE GENOMIC DNA]</scope>
</reference>